<organism evidence="1 2">
    <name type="scientific">Streptomyces rubrolavendulae</name>
    <dbReference type="NCBI Taxonomy" id="285473"/>
    <lineage>
        <taxon>Bacteria</taxon>
        <taxon>Bacillati</taxon>
        <taxon>Actinomycetota</taxon>
        <taxon>Actinomycetes</taxon>
        <taxon>Kitasatosporales</taxon>
        <taxon>Streptomycetaceae</taxon>
        <taxon>Streptomyces</taxon>
    </lineage>
</organism>
<dbReference type="EMBL" id="CP017316">
    <property type="protein sequence ID" value="AOT59036.1"/>
    <property type="molecule type" value="Genomic_DNA"/>
</dbReference>
<accession>A0A1D8G0W3</accession>
<name>A0A1D8G0W3_9ACTN</name>
<sequence>MGRGPCGVKVLEEPKKFERKTPLSLCCLTAAERYGRRHQWERFHPVGASSGTRQSCEESLM</sequence>
<protein>
    <submittedName>
        <fullName evidence="1">Uncharacterized protein</fullName>
    </submittedName>
</protein>
<dbReference type="KEGG" id="srn:A4G23_01862"/>
<proteinExistence type="predicted"/>
<keyword evidence="2" id="KW-1185">Reference proteome</keyword>
<dbReference type="Proteomes" id="UP000095349">
    <property type="component" value="Chromosome"/>
</dbReference>
<reference evidence="1 2" key="1">
    <citation type="submission" date="2016-09" db="EMBL/GenBank/DDBJ databases">
        <title>Streptomyces rubrolavendulae MJM4426 Genome sequencing and assembly.</title>
        <authorList>
            <person name="Kim J.-G."/>
        </authorList>
    </citation>
    <scope>NUCLEOTIDE SEQUENCE [LARGE SCALE GENOMIC DNA]</scope>
    <source>
        <strain evidence="1 2">MJM4426</strain>
    </source>
</reference>
<evidence type="ECO:0000313" key="2">
    <source>
        <dbReference type="Proteomes" id="UP000095349"/>
    </source>
</evidence>
<gene>
    <name evidence="1" type="ORF">A4G23_01862</name>
</gene>
<evidence type="ECO:0000313" key="1">
    <source>
        <dbReference type="EMBL" id="AOT59036.1"/>
    </source>
</evidence>
<dbReference type="AlphaFoldDB" id="A0A1D8G0W3"/>